<gene>
    <name evidence="3" type="ORF">SFRA_009570</name>
</gene>
<evidence type="ECO:0000256" key="1">
    <source>
        <dbReference type="SAM" id="MobiDB-lite"/>
    </source>
</evidence>
<reference evidence="3 4" key="1">
    <citation type="journal article" date="2014" name="Genome Announc.">
        <title>Draft Genome Sequence of Streptomyces fradiae ATCC 19609, a Strain Highly Sensitive to Antibiotics.</title>
        <authorList>
            <person name="Bekker O.B."/>
            <person name="Klimina K.M."/>
            <person name="Vatlin A.A."/>
            <person name="Zakharevich N.V."/>
            <person name="Kasianov A.S."/>
            <person name="Danilenko V.N."/>
        </authorList>
    </citation>
    <scope>NUCLEOTIDE SEQUENCE [LARGE SCALE GENOMIC DNA]</scope>
    <source>
        <strain evidence="3 4">ATCC 19609</strain>
    </source>
</reference>
<dbReference type="Gene3D" id="2.40.50.230">
    <property type="entry name" value="Gp5 N-terminal domain"/>
    <property type="match status" value="1"/>
</dbReference>
<evidence type="ECO:0000313" key="4">
    <source>
        <dbReference type="Proteomes" id="UP000028058"/>
    </source>
</evidence>
<evidence type="ECO:0000313" key="3">
    <source>
        <dbReference type="EMBL" id="RKM97437.1"/>
    </source>
</evidence>
<dbReference type="EMBL" id="JNAD02000003">
    <property type="protein sequence ID" value="RKM97437.1"/>
    <property type="molecule type" value="Genomic_DNA"/>
</dbReference>
<dbReference type="SUPFAM" id="SSF69255">
    <property type="entry name" value="gp5 N-terminal domain-like"/>
    <property type="match status" value="1"/>
</dbReference>
<organism evidence="3 4">
    <name type="scientific">Streptomyces xinghaiensis</name>
    <dbReference type="NCBI Taxonomy" id="1038928"/>
    <lineage>
        <taxon>Bacteria</taxon>
        <taxon>Bacillati</taxon>
        <taxon>Actinomycetota</taxon>
        <taxon>Actinomycetes</taxon>
        <taxon>Kitasatosporales</taxon>
        <taxon>Streptomycetaceae</taxon>
        <taxon>Streptomyces</taxon>
    </lineage>
</organism>
<proteinExistence type="predicted"/>
<dbReference type="SUPFAM" id="SSF69349">
    <property type="entry name" value="Phage fibre proteins"/>
    <property type="match status" value="1"/>
</dbReference>
<name>A0A3M8F692_9ACTN</name>
<dbReference type="OrthoDB" id="1907165at2"/>
<feature type="domain" description="Gp5/Type VI secretion system Vgr protein OB-fold" evidence="2">
    <location>
        <begin position="386"/>
        <end position="457"/>
    </location>
</feature>
<dbReference type="Pfam" id="PF04717">
    <property type="entry name" value="Phage_base_V"/>
    <property type="match status" value="1"/>
</dbReference>
<dbReference type="SUPFAM" id="SSF69279">
    <property type="entry name" value="Phage tail proteins"/>
    <property type="match status" value="1"/>
</dbReference>
<dbReference type="NCBIfam" id="NF033848">
    <property type="entry name" value="VgrG_rel"/>
    <property type="match status" value="1"/>
</dbReference>
<dbReference type="InterPro" id="IPR037026">
    <property type="entry name" value="Vgr_OB-fold_dom_sf"/>
</dbReference>
<dbReference type="InterPro" id="IPR006531">
    <property type="entry name" value="Gp5/Vgr_OB"/>
</dbReference>
<feature type="region of interest" description="Disordered" evidence="1">
    <location>
        <begin position="187"/>
        <end position="210"/>
    </location>
</feature>
<dbReference type="AlphaFoldDB" id="A0A3M8F692"/>
<dbReference type="InterPro" id="IPR047702">
    <property type="entry name" value="VgrG-rel"/>
</dbReference>
<accession>A0A3M8F692</accession>
<protein>
    <submittedName>
        <fullName evidence="3">Type IV secretion protein Rhs</fullName>
    </submittedName>
</protein>
<keyword evidence="4" id="KW-1185">Reference proteome</keyword>
<comment type="caution">
    <text evidence="3">The sequence shown here is derived from an EMBL/GenBank/DDBJ whole genome shotgun (WGS) entry which is preliminary data.</text>
</comment>
<dbReference type="Proteomes" id="UP000028058">
    <property type="component" value="Unassembled WGS sequence"/>
</dbReference>
<sequence length="639" mass="67502">MPEATRSHVLEVSINGAVLRGDDALLLIEGWVDFAAGVPGAFQLTFRDEDREALQLVNAEIGAPVVLTAVSGPQRTKLLTGEITGLETDYDGQGSFSIVRGYDAGHRLLRKKRVAGYRGMSAALIAQQLLQEAGVAAGKVGPTPGTYPYITQAGVSDWDFLCRLADENNVVMSVDAEGKFQFAPAKQASGAPAASSPLSPTDNPLELRGGQEVKRCRSTVTAADQVARVEVRGWDVSAKSALTAKSPAEPANKGALIGTTPGRALAGFKPAQKFELARTDTPFDNQRQVTQAAKALADDVTGAFAEVEVCVHGEPKLRPGVAVTLTDVGKPFEGKYTVTGARHLYAAGSGYETWVTVTGRQWRSFYGLASGGGDGYGGRLPSVANALVTDVQDPLRQGRVKLKFPWLDDKYISDWTRTVQYGGTQGGGLITPSVNDEVLVAFDRGALDHPYVIGSLYNGRDKPSRGDVQYYDKLGRVVRRTLADRSNNRLDLLDQPTMRRKRGVRLSTGDEKLTVSLDRTKTEITVDSKGAVSITGGTDVTIKAGRALTLQAGGPISMRSGGAITMTAATRFQTTAPTVGLTGSAAVSINGAALDLKSSVVNVVSATALSLQATAAVSIRGATIPLTGVVMVNNKPLPF</sequence>
<evidence type="ECO:0000259" key="2">
    <source>
        <dbReference type="Pfam" id="PF04717"/>
    </source>
</evidence>
<feature type="compositionally biased region" description="Low complexity" evidence="1">
    <location>
        <begin position="187"/>
        <end position="200"/>
    </location>
</feature>
<dbReference type="RefSeq" id="WP_043473860.1">
    <property type="nucleotide sequence ID" value="NZ_JBFACB010000003.1"/>
</dbReference>
<dbReference type="Pfam" id="PF05954">
    <property type="entry name" value="Phage_GPD"/>
    <property type="match status" value="1"/>
</dbReference>